<evidence type="ECO:0000256" key="8">
    <source>
        <dbReference type="RuleBase" id="RU366063"/>
    </source>
</evidence>
<dbReference type="PANTHER" id="PTHR21427">
    <property type="entry name" value="UBIQUINONE BIOSYNTHESIS PROTEIN COQ9, MITOCHONDRIAL"/>
    <property type="match status" value="1"/>
</dbReference>
<reference evidence="10" key="1">
    <citation type="journal article" date="2020" name="Stud. Mycol.">
        <title>101 Dothideomycetes genomes: a test case for predicting lifestyles and emergence of pathogens.</title>
        <authorList>
            <person name="Haridas S."/>
            <person name="Albert R."/>
            <person name="Binder M."/>
            <person name="Bloem J."/>
            <person name="Labutti K."/>
            <person name="Salamov A."/>
            <person name="Andreopoulos B."/>
            <person name="Baker S."/>
            <person name="Barry K."/>
            <person name="Bills G."/>
            <person name="Bluhm B."/>
            <person name="Cannon C."/>
            <person name="Castanera R."/>
            <person name="Culley D."/>
            <person name="Daum C."/>
            <person name="Ezra D."/>
            <person name="Gonzalez J."/>
            <person name="Henrissat B."/>
            <person name="Kuo A."/>
            <person name="Liang C."/>
            <person name="Lipzen A."/>
            <person name="Lutzoni F."/>
            <person name="Magnuson J."/>
            <person name="Mondo S."/>
            <person name="Nolan M."/>
            <person name="Ohm R."/>
            <person name="Pangilinan J."/>
            <person name="Park H.-J."/>
            <person name="Ramirez L."/>
            <person name="Alfaro M."/>
            <person name="Sun H."/>
            <person name="Tritt A."/>
            <person name="Yoshinaga Y."/>
            <person name="Zwiers L.-H."/>
            <person name="Turgeon B."/>
            <person name="Goodwin S."/>
            <person name="Spatafora J."/>
            <person name="Crous P."/>
            <person name="Grigoriev I."/>
        </authorList>
    </citation>
    <scope>NUCLEOTIDE SEQUENCE</scope>
    <source>
        <strain evidence="10">CBS 101060</strain>
    </source>
</reference>
<dbReference type="Proteomes" id="UP000799429">
    <property type="component" value="Unassembled WGS sequence"/>
</dbReference>
<keyword evidence="4 8" id="KW-0831">Ubiquinone biosynthesis</keyword>
<feature type="domain" description="COQ9 C-terminal" evidence="9">
    <location>
        <begin position="162"/>
        <end position="231"/>
    </location>
</feature>
<dbReference type="Pfam" id="PF08511">
    <property type="entry name" value="COQ9"/>
    <property type="match status" value="1"/>
</dbReference>
<dbReference type="GO" id="GO:0006744">
    <property type="term" value="P:ubiquinone biosynthetic process"/>
    <property type="evidence" value="ECO:0007669"/>
    <property type="project" value="UniProtKB-UniRule"/>
</dbReference>
<dbReference type="GO" id="GO:0005743">
    <property type="term" value="C:mitochondrial inner membrane"/>
    <property type="evidence" value="ECO:0007669"/>
    <property type="project" value="TreeGrafter"/>
</dbReference>
<evidence type="ECO:0000259" key="9">
    <source>
        <dbReference type="Pfam" id="PF08511"/>
    </source>
</evidence>
<protein>
    <recommendedName>
        <fullName evidence="8">Ubiquinone biosynthesis protein</fullName>
    </recommendedName>
</protein>
<dbReference type="InterPro" id="IPR013718">
    <property type="entry name" value="COQ9_C"/>
</dbReference>
<evidence type="ECO:0000256" key="6">
    <source>
        <dbReference type="ARBA" id="ARBA00023121"/>
    </source>
</evidence>
<sequence length="261" mass="28676">MSIPARCFRQISKAKPVHPLRCSKSRSGRCLSRSYHTLYSPSPSPYNPTESAILSAALSHVPSHGFSPAALTLGARDAGYIDPSTNVLPRGVFEIVLWHLVSQRLGLGARVQFPEAKEGKGGMGTGHKVRVLVMERLRGNVEAGVVGRWQEALAIMAHPTYVPASLRELAHLADEIWYLAGDTSVDTSWYTKRASLSTIYSATELFMTQDQSTDFKDTERFLDARLEDLRVVGGAVGNLGEWLEFTGHSIINVLRSKGVRI</sequence>
<comment type="pathway">
    <text evidence="2 8">Cofactor biosynthesis; ubiquinone biosynthesis.</text>
</comment>
<organism evidence="10 11">
    <name type="scientific">Patellaria atrata CBS 101060</name>
    <dbReference type="NCBI Taxonomy" id="1346257"/>
    <lineage>
        <taxon>Eukaryota</taxon>
        <taxon>Fungi</taxon>
        <taxon>Dikarya</taxon>
        <taxon>Ascomycota</taxon>
        <taxon>Pezizomycotina</taxon>
        <taxon>Dothideomycetes</taxon>
        <taxon>Dothideomycetes incertae sedis</taxon>
        <taxon>Patellariales</taxon>
        <taxon>Patellariaceae</taxon>
        <taxon>Patellaria</taxon>
    </lineage>
</organism>
<dbReference type="AlphaFoldDB" id="A0A9P4VL35"/>
<proteinExistence type="inferred from homology"/>
<accession>A0A9P4VL35</accession>
<dbReference type="GO" id="GO:0008289">
    <property type="term" value="F:lipid binding"/>
    <property type="evidence" value="ECO:0007669"/>
    <property type="project" value="UniProtKB-UniRule"/>
</dbReference>
<dbReference type="Gene3D" id="1.10.357.10">
    <property type="entry name" value="Tetracycline Repressor, domain 2"/>
    <property type="match status" value="1"/>
</dbReference>
<dbReference type="InterPro" id="IPR012762">
    <property type="entry name" value="Ubiq_biosynth_COQ9"/>
</dbReference>
<evidence type="ECO:0000256" key="1">
    <source>
        <dbReference type="ARBA" id="ARBA00004173"/>
    </source>
</evidence>
<dbReference type="EMBL" id="MU006111">
    <property type="protein sequence ID" value="KAF2835123.1"/>
    <property type="molecule type" value="Genomic_DNA"/>
</dbReference>
<evidence type="ECO:0000256" key="7">
    <source>
        <dbReference type="ARBA" id="ARBA00023128"/>
    </source>
</evidence>
<dbReference type="FunFam" id="1.10.357.10:FF:000004">
    <property type="entry name" value="Ubiquinone biosynthesis protein COQ9, mitochondrial"/>
    <property type="match status" value="1"/>
</dbReference>
<keyword evidence="5" id="KW-0809">Transit peptide</keyword>
<dbReference type="NCBIfam" id="TIGR02396">
    <property type="entry name" value="diverge_rpsU"/>
    <property type="match status" value="1"/>
</dbReference>
<keyword evidence="10" id="KW-0830">Ubiquinone</keyword>
<evidence type="ECO:0000256" key="4">
    <source>
        <dbReference type="ARBA" id="ARBA00022688"/>
    </source>
</evidence>
<comment type="caution">
    <text evidence="10">The sequence shown here is derived from an EMBL/GenBank/DDBJ whole genome shotgun (WGS) entry which is preliminary data.</text>
</comment>
<comment type="function">
    <text evidence="8">Membrane-associated protein that warps the membrane surface to access and bind aromatic isoprenes with high specificity, including ubiquinone (CoQ) isoprene intermediates and presents them directly to Coq7, therefore facilitating the Coq7-mediated hydroxylase step. Participates in the biosynthesis of coenzyme Q, also named ubiquinone, an essential lipid-soluble electron transporter for aerobic cellular respiration.</text>
</comment>
<dbReference type="OrthoDB" id="619536at2759"/>
<keyword evidence="11" id="KW-1185">Reference proteome</keyword>
<evidence type="ECO:0000313" key="10">
    <source>
        <dbReference type="EMBL" id="KAF2835123.1"/>
    </source>
</evidence>
<keyword evidence="7 8" id="KW-0496">Mitochondrion</keyword>
<name>A0A9P4VL35_9PEZI</name>
<comment type="similarity">
    <text evidence="3 8">Belongs to the COQ9 family.</text>
</comment>
<dbReference type="PANTHER" id="PTHR21427:SF19">
    <property type="entry name" value="UBIQUINONE BIOSYNTHESIS PROTEIN COQ9, MITOCHONDRIAL"/>
    <property type="match status" value="1"/>
</dbReference>
<evidence type="ECO:0000256" key="2">
    <source>
        <dbReference type="ARBA" id="ARBA00004749"/>
    </source>
</evidence>
<evidence type="ECO:0000256" key="5">
    <source>
        <dbReference type="ARBA" id="ARBA00022946"/>
    </source>
</evidence>
<comment type="subcellular location">
    <subcellularLocation>
        <location evidence="1 8">Mitochondrion</location>
    </subcellularLocation>
</comment>
<gene>
    <name evidence="10" type="ORF">M501DRAFT_962847</name>
</gene>
<evidence type="ECO:0000256" key="3">
    <source>
        <dbReference type="ARBA" id="ARBA00010766"/>
    </source>
</evidence>
<evidence type="ECO:0000313" key="11">
    <source>
        <dbReference type="Proteomes" id="UP000799429"/>
    </source>
</evidence>
<keyword evidence="6 8" id="KW-0446">Lipid-binding</keyword>